<name>A0AAJ2LMY3_9HYPH</name>
<feature type="domain" description="Transglutaminase-like" evidence="1">
    <location>
        <begin position="91"/>
        <end position="145"/>
    </location>
</feature>
<dbReference type="EMBL" id="JAVLSF010000034">
    <property type="protein sequence ID" value="MDR9777092.1"/>
    <property type="molecule type" value="Genomic_DNA"/>
</dbReference>
<dbReference type="SUPFAM" id="SSF54001">
    <property type="entry name" value="Cysteine proteinases"/>
    <property type="match status" value="1"/>
</dbReference>
<comment type="caution">
    <text evidence="2">The sequence shown here is derived from an EMBL/GenBank/DDBJ whole genome shotgun (WGS) entry which is preliminary data.</text>
</comment>
<evidence type="ECO:0000313" key="3">
    <source>
        <dbReference type="Proteomes" id="UP001268610"/>
    </source>
</evidence>
<dbReference type="AlphaFoldDB" id="A0AAJ2LMY3"/>
<evidence type="ECO:0000313" key="2">
    <source>
        <dbReference type="EMBL" id="MDR9777092.1"/>
    </source>
</evidence>
<dbReference type="InterPro" id="IPR038765">
    <property type="entry name" value="Papain-like_cys_pep_sf"/>
</dbReference>
<dbReference type="Pfam" id="PF01841">
    <property type="entry name" value="Transglut_core"/>
    <property type="match status" value="1"/>
</dbReference>
<reference evidence="2" key="1">
    <citation type="submission" date="2023-04" db="EMBL/GenBank/DDBJ databases">
        <title>Genomic characterization of faba bean (Vicia faba) microsymbionts in Mexican soils.</title>
        <authorList>
            <person name="Rivera Orduna F.N."/>
            <person name="Guevara-Luna J."/>
            <person name="Yan J."/>
            <person name="Arroyo-Herrera I."/>
            <person name="Li Y."/>
            <person name="Vasquez-Murrieta M.S."/>
            <person name="Wang E.T."/>
        </authorList>
    </citation>
    <scope>NUCLEOTIDE SEQUENCE</scope>
    <source>
        <strain evidence="2">CH26</strain>
    </source>
</reference>
<accession>A0AAJ2LMY3</accession>
<organism evidence="2 3">
    <name type="scientific">Rhizobium hidalgonense</name>
    <dbReference type="NCBI Taxonomy" id="1538159"/>
    <lineage>
        <taxon>Bacteria</taxon>
        <taxon>Pseudomonadati</taxon>
        <taxon>Pseudomonadota</taxon>
        <taxon>Alphaproteobacteria</taxon>
        <taxon>Hyphomicrobiales</taxon>
        <taxon>Rhizobiaceae</taxon>
        <taxon>Rhizobium/Agrobacterium group</taxon>
        <taxon>Rhizobium</taxon>
    </lineage>
</organism>
<protein>
    <submittedName>
        <fullName evidence="2">Transglutaminase domain-containing protein</fullName>
    </submittedName>
</protein>
<sequence>MEEKKRWTNHSQMSDPIHHRGLMAELPNEVGRLNDIIQGVLVHADWAEEYGLDQTKLDGSARKTLPIAERFDDVFARDPQPLHRRRPAERRSTGTCRDFALALSSILRSKTVPARVRCGFASYFSAGWEDHWVCEYWNAATRRWHLSDAQIDRMLKEKNQIKFDPADVPRDCFMPAGEAWLKCRRETVDPNAFGHGEVKGLWFVKINVVRDHYVLNGRETSDWDRWREADFSQRLIRPQELPLLDKLASDPAQDLIEVLPDWLPEKA</sequence>
<evidence type="ECO:0000259" key="1">
    <source>
        <dbReference type="Pfam" id="PF01841"/>
    </source>
</evidence>
<dbReference type="Gene3D" id="3.10.620.30">
    <property type="match status" value="1"/>
</dbReference>
<gene>
    <name evidence="2" type="ORF">RJJ65_31550</name>
</gene>
<proteinExistence type="predicted"/>
<dbReference type="InterPro" id="IPR002931">
    <property type="entry name" value="Transglutaminase-like"/>
</dbReference>
<dbReference type="Proteomes" id="UP001268610">
    <property type="component" value="Unassembled WGS sequence"/>
</dbReference>
<dbReference type="RefSeq" id="WP_310857310.1">
    <property type="nucleotide sequence ID" value="NZ_JAVLSD010000031.1"/>
</dbReference>